<dbReference type="PANTHER" id="PTHR31481:SF0">
    <property type="entry name" value="RELT-LIKE PROTEIN 2"/>
    <property type="match status" value="1"/>
</dbReference>
<gene>
    <name evidence="9" type="ORF">QYF61_027826</name>
</gene>
<comment type="similarity">
    <text evidence="2">Belongs to the RELT family.</text>
</comment>
<feature type="compositionally biased region" description="Basic and acidic residues" evidence="7">
    <location>
        <begin position="328"/>
        <end position="338"/>
    </location>
</feature>
<feature type="transmembrane region" description="Helical" evidence="8">
    <location>
        <begin position="153"/>
        <end position="172"/>
    </location>
</feature>
<dbReference type="EMBL" id="JAUNZN010000011">
    <property type="protein sequence ID" value="KAK4814853.1"/>
    <property type="molecule type" value="Genomic_DNA"/>
</dbReference>
<evidence type="ECO:0008006" key="11">
    <source>
        <dbReference type="Google" id="ProtNLM"/>
    </source>
</evidence>
<feature type="compositionally biased region" description="Basic and acidic residues" evidence="7">
    <location>
        <begin position="371"/>
        <end position="388"/>
    </location>
</feature>
<name>A0AAN7NPQ3_MYCAM</name>
<comment type="subcellular location">
    <subcellularLocation>
        <location evidence="1">Cell membrane</location>
        <topology evidence="1">Single-pass membrane protein</topology>
    </subcellularLocation>
</comment>
<feature type="region of interest" description="Disordered" evidence="7">
    <location>
        <begin position="315"/>
        <end position="461"/>
    </location>
</feature>
<evidence type="ECO:0000256" key="2">
    <source>
        <dbReference type="ARBA" id="ARBA00008688"/>
    </source>
</evidence>
<dbReference type="GO" id="GO:0005886">
    <property type="term" value="C:plasma membrane"/>
    <property type="evidence" value="ECO:0007669"/>
    <property type="project" value="UniProtKB-SubCell"/>
</dbReference>
<evidence type="ECO:0000313" key="10">
    <source>
        <dbReference type="Proteomes" id="UP001333110"/>
    </source>
</evidence>
<protein>
    <recommendedName>
        <fullName evidence="11">RELT-like protein 2</fullName>
    </recommendedName>
</protein>
<reference evidence="9 10" key="1">
    <citation type="journal article" date="2023" name="J. Hered.">
        <title>Chromosome-level genome of the wood stork (Mycteria americana) provides insight into avian chromosome evolution.</title>
        <authorList>
            <person name="Flamio R. Jr."/>
            <person name="Ramstad K.M."/>
        </authorList>
    </citation>
    <scope>NUCLEOTIDE SEQUENCE [LARGE SCALE GENOMIC DNA]</scope>
    <source>
        <strain evidence="9">JAX WOST 10</strain>
    </source>
</reference>
<feature type="transmembrane region" description="Helical" evidence="8">
    <location>
        <begin position="192"/>
        <end position="213"/>
    </location>
</feature>
<dbReference type="GO" id="GO:1900745">
    <property type="term" value="P:positive regulation of p38MAPK cascade"/>
    <property type="evidence" value="ECO:0007669"/>
    <property type="project" value="InterPro"/>
</dbReference>
<dbReference type="Proteomes" id="UP001333110">
    <property type="component" value="Unassembled WGS sequence"/>
</dbReference>
<feature type="non-terminal residue" evidence="9">
    <location>
        <position position="538"/>
    </location>
</feature>
<dbReference type="InterPro" id="IPR042313">
    <property type="entry name" value="RELL2"/>
</dbReference>
<keyword evidence="4 8" id="KW-0812">Transmembrane</keyword>
<accession>A0AAN7NPQ3</accession>
<keyword evidence="3" id="KW-1003">Cell membrane</keyword>
<sequence>MQPWRTGKNPEPHTELVRDGDGFVLEVTLAESVACGLERRKDERSRVVLPKGSDNKLAEISARDDGNFWAEHHSGDPRRILHAGLLESGNMAHLAATWTTSGARVDDPQNGCMRVVCGVMSVVMAAEEEREREQTSQEGEAVGLTQGVGLRGLLGLLFHYLLGAVIMVQIRMSDQNSTDNGEADPQHSLSMVFLLVLIFFIMGLVGFLICHVLKKKGYRCRTFRDELDPDNKDVLAELQANEEEELNEDTVEKIVRCIIQNEANAEALKEMLGDNEGDIPVPVPSLCPHRNSQDGGPPHHHTVHLGSTQAPCIHCSKRKRHPLHRQGRSKDGKGRMHPGETTVFSVGRFRVTHIGKKPTFHEQQDGPLPDGSRELSTEELEHSSDRLQQEWAHNGTVPTGGLQNGAVQKGPQSSKGGEQSRSTTPAPNTPASSGTRDSRRAGKGSSVAGSLQDAGTAPRSVSCQRKLLSHRVLGGSSPSIPGELVQEGASICLEEPGLGSADEVSDIHGSLSLHEQADELGRDESSRKQPGMQDMGKQ</sequence>
<keyword evidence="10" id="KW-1185">Reference proteome</keyword>
<dbReference type="PANTHER" id="PTHR31481">
    <property type="entry name" value="RELT-LIKE PROTEIN 2 RELL2"/>
    <property type="match status" value="1"/>
</dbReference>
<proteinExistence type="inferred from homology"/>
<comment type="caution">
    <text evidence="9">The sequence shown here is derived from an EMBL/GenBank/DDBJ whole genome shotgun (WGS) entry which is preliminary data.</text>
</comment>
<evidence type="ECO:0000256" key="1">
    <source>
        <dbReference type="ARBA" id="ARBA00004162"/>
    </source>
</evidence>
<evidence type="ECO:0000256" key="8">
    <source>
        <dbReference type="SAM" id="Phobius"/>
    </source>
</evidence>
<feature type="region of interest" description="Disordered" evidence="7">
    <location>
        <begin position="496"/>
        <end position="538"/>
    </location>
</feature>
<dbReference type="GO" id="GO:0010811">
    <property type="term" value="P:positive regulation of cell-substrate adhesion"/>
    <property type="evidence" value="ECO:0007669"/>
    <property type="project" value="TreeGrafter"/>
</dbReference>
<evidence type="ECO:0000256" key="3">
    <source>
        <dbReference type="ARBA" id="ARBA00022475"/>
    </source>
</evidence>
<feature type="compositionally biased region" description="Polar residues" evidence="7">
    <location>
        <begin position="410"/>
        <end position="435"/>
    </location>
</feature>
<dbReference type="InterPro" id="IPR022248">
    <property type="entry name" value="TNF_rcpt_RELT"/>
</dbReference>
<dbReference type="Pfam" id="PF12606">
    <property type="entry name" value="RELT"/>
    <property type="match status" value="1"/>
</dbReference>
<evidence type="ECO:0000256" key="7">
    <source>
        <dbReference type="SAM" id="MobiDB-lite"/>
    </source>
</evidence>
<evidence type="ECO:0000256" key="4">
    <source>
        <dbReference type="ARBA" id="ARBA00022692"/>
    </source>
</evidence>
<feature type="compositionally biased region" description="Basic and acidic residues" evidence="7">
    <location>
        <begin position="515"/>
        <end position="527"/>
    </location>
</feature>
<evidence type="ECO:0000313" key="9">
    <source>
        <dbReference type="EMBL" id="KAK4814853.1"/>
    </source>
</evidence>
<feature type="compositionally biased region" description="Basic residues" evidence="7">
    <location>
        <begin position="315"/>
        <end position="327"/>
    </location>
</feature>
<keyword evidence="6 8" id="KW-0472">Membrane</keyword>
<dbReference type="AlphaFoldDB" id="A0AAN7NPQ3"/>
<evidence type="ECO:0000256" key="6">
    <source>
        <dbReference type="ARBA" id="ARBA00023136"/>
    </source>
</evidence>
<evidence type="ECO:0000256" key="5">
    <source>
        <dbReference type="ARBA" id="ARBA00022989"/>
    </source>
</evidence>
<keyword evidence="5 8" id="KW-1133">Transmembrane helix</keyword>
<organism evidence="9 10">
    <name type="scientific">Mycteria americana</name>
    <name type="common">Wood stork</name>
    <dbReference type="NCBI Taxonomy" id="33587"/>
    <lineage>
        <taxon>Eukaryota</taxon>
        <taxon>Metazoa</taxon>
        <taxon>Chordata</taxon>
        <taxon>Craniata</taxon>
        <taxon>Vertebrata</taxon>
        <taxon>Euteleostomi</taxon>
        <taxon>Archelosauria</taxon>
        <taxon>Archosauria</taxon>
        <taxon>Dinosauria</taxon>
        <taxon>Saurischia</taxon>
        <taxon>Theropoda</taxon>
        <taxon>Coelurosauria</taxon>
        <taxon>Aves</taxon>
        <taxon>Neognathae</taxon>
        <taxon>Neoaves</taxon>
        <taxon>Aequornithes</taxon>
        <taxon>Ciconiiformes</taxon>
        <taxon>Ciconiidae</taxon>
        <taxon>Mycteria</taxon>
    </lineage>
</organism>